<proteinExistence type="predicted"/>
<accession>A0A6J4TY04</accession>
<sequence>ARRPCRDRRGLQRPAGALSHVGPERGGTVGAALAVHVRARLPRLHGSDGLRGRPHARRRRQRVARGHGDPAADDARAARRRSRRAVGQLPAVCADAGAPARGRRRRLRPARPARAWRKL</sequence>
<organism evidence="2">
    <name type="scientific">uncultured Solirubrobacteraceae bacterium</name>
    <dbReference type="NCBI Taxonomy" id="1162706"/>
    <lineage>
        <taxon>Bacteria</taxon>
        <taxon>Bacillati</taxon>
        <taxon>Actinomycetota</taxon>
        <taxon>Thermoleophilia</taxon>
        <taxon>Solirubrobacterales</taxon>
        <taxon>Solirubrobacteraceae</taxon>
        <taxon>environmental samples</taxon>
    </lineage>
</organism>
<name>A0A6J4TY04_9ACTN</name>
<protein>
    <submittedName>
        <fullName evidence="2">Uncharacterized protein</fullName>
    </submittedName>
</protein>
<feature type="compositionally biased region" description="Basic residues" evidence="1">
    <location>
        <begin position="52"/>
        <end position="65"/>
    </location>
</feature>
<feature type="compositionally biased region" description="Basic and acidic residues" evidence="1">
    <location>
        <begin position="66"/>
        <end position="77"/>
    </location>
</feature>
<feature type="non-terminal residue" evidence="2">
    <location>
        <position position="1"/>
    </location>
</feature>
<evidence type="ECO:0000256" key="1">
    <source>
        <dbReference type="SAM" id="MobiDB-lite"/>
    </source>
</evidence>
<dbReference type="EMBL" id="CADCVQ010000178">
    <property type="protein sequence ID" value="CAA9533324.1"/>
    <property type="molecule type" value="Genomic_DNA"/>
</dbReference>
<dbReference type="AlphaFoldDB" id="A0A6J4TY04"/>
<feature type="region of interest" description="Disordered" evidence="1">
    <location>
        <begin position="1"/>
        <end position="26"/>
    </location>
</feature>
<feature type="non-terminal residue" evidence="2">
    <location>
        <position position="119"/>
    </location>
</feature>
<reference evidence="2" key="1">
    <citation type="submission" date="2020-02" db="EMBL/GenBank/DDBJ databases">
        <authorList>
            <person name="Meier V. D."/>
        </authorList>
    </citation>
    <scope>NUCLEOTIDE SEQUENCE</scope>
    <source>
        <strain evidence="2">AVDCRST_MAG67</strain>
    </source>
</reference>
<evidence type="ECO:0000313" key="2">
    <source>
        <dbReference type="EMBL" id="CAA9533324.1"/>
    </source>
</evidence>
<feature type="compositionally biased region" description="Basic residues" evidence="1">
    <location>
        <begin position="101"/>
        <end position="119"/>
    </location>
</feature>
<feature type="region of interest" description="Disordered" evidence="1">
    <location>
        <begin position="44"/>
        <end position="119"/>
    </location>
</feature>
<gene>
    <name evidence="2" type="ORF">AVDCRST_MAG67-4449</name>
</gene>